<feature type="region of interest" description="Disordered" evidence="12">
    <location>
        <begin position="272"/>
        <end position="297"/>
    </location>
</feature>
<evidence type="ECO:0000313" key="16">
    <source>
        <dbReference type="WBParaSite" id="scaffold674_cov219.g1573"/>
    </source>
</evidence>
<dbReference type="PANTHER" id="PTHR10285">
    <property type="entry name" value="URIDINE KINASE"/>
    <property type="match status" value="1"/>
</dbReference>
<keyword evidence="8" id="KW-0418">Kinase</keyword>
<proteinExistence type="inferred from homology"/>
<keyword evidence="15" id="KW-1185">Reference proteome</keyword>
<evidence type="ECO:0000256" key="10">
    <source>
        <dbReference type="ARBA" id="ARBA00047436"/>
    </source>
</evidence>
<dbReference type="InterPro" id="IPR006083">
    <property type="entry name" value="PRK/URK"/>
</dbReference>
<dbReference type="SUPFAM" id="SSF55315">
    <property type="entry name" value="L30e-like"/>
    <property type="match status" value="1"/>
</dbReference>
<keyword evidence="6" id="KW-0808">Transferase</keyword>
<dbReference type="Pfam" id="PF01248">
    <property type="entry name" value="Ribosomal_L7Ae"/>
    <property type="match status" value="1"/>
</dbReference>
<comment type="catalytic activity">
    <reaction evidence="10">
        <text>cytidine + ATP = CMP + ADP + H(+)</text>
        <dbReference type="Rhea" id="RHEA:24674"/>
        <dbReference type="ChEBI" id="CHEBI:15378"/>
        <dbReference type="ChEBI" id="CHEBI:17562"/>
        <dbReference type="ChEBI" id="CHEBI:30616"/>
        <dbReference type="ChEBI" id="CHEBI:60377"/>
        <dbReference type="ChEBI" id="CHEBI:456216"/>
        <dbReference type="EC" id="2.7.1.48"/>
    </reaction>
</comment>
<evidence type="ECO:0000259" key="14">
    <source>
        <dbReference type="Pfam" id="PF01248"/>
    </source>
</evidence>
<keyword evidence="7" id="KW-0547">Nucleotide-binding</keyword>
<organism evidence="15 16">
    <name type="scientific">Meloidogyne javanica</name>
    <name type="common">Root-knot nematode worm</name>
    <dbReference type="NCBI Taxonomy" id="6303"/>
    <lineage>
        <taxon>Eukaryota</taxon>
        <taxon>Metazoa</taxon>
        <taxon>Ecdysozoa</taxon>
        <taxon>Nematoda</taxon>
        <taxon>Chromadorea</taxon>
        <taxon>Rhabditida</taxon>
        <taxon>Tylenchina</taxon>
        <taxon>Tylenchomorpha</taxon>
        <taxon>Tylenchoidea</taxon>
        <taxon>Meloidogynidae</taxon>
        <taxon>Meloidogyninae</taxon>
        <taxon>Meloidogyne</taxon>
        <taxon>Meloidogyne incognita group</taxon>
    </lineage>
</organism>
<evidence type="ECO:0000256" key="6">
    <source>
        <dbReference type="ARBA" id="ARBA00022679"/>
    </source>
</evidence>
<dbReference type="InterPro" id="IPR027417">
    <property type="entry name" value="P-loop_NTPase"/>
</dbReference>
<feature type="domain" description="Phosphoribulokinase/uridine kinase" evidence="13">
    <location>
        <begin position="69"/>
        <end position="257"/>
    </location>
</feature>
<evidence type="ECO:0000256" key="9">
    <source>
        <dbReference type="ARBA" id="ARBA00035231"/>
    </source>
</evidence>
<dbReference type="Proteomes" id="UP000887561">
    <property type="component" value="Unplaced"/>
</dbReference>
<evidence type="ECO:0000256" key="5">
    <source>
        <dbReference type="ARBA" id="ARBA00012137"/>
    </source>
</evidence>
<comment type="similarity">
    <text evidence="3">Belongs to the uridine kinase family.</text>
</comment>
<evidence type="ECO:0000256" key="1">
    <source>
        <dbReference type="ARBA" id="ARBA00004690"/>
    </source>
</evidence>
<dbReference type="GO" id="GO:0004849">
    <property type="term" value="F:uridine kinase activity"/>
    <property type="evidence" value="ECO:0007669"/>
    <property type="project" value="UniProtKB-EC"/>
</dbReference>
<comment type="catalytic activity">
    <reaction evidence="11">
        <text>uridine + ATP = UMP + ADP + H(+)</text>
        <dbReference type="Rhea" id="RHEA:16825"/>
        <dbReference type="ChEBI" id="CHEBI:15378"/>
        <dbReference type="ChEBI" id="CHEBI:16704"/>
        <dbReference type="ChEBI" id="CHEBI:30616"/>
        <dbReference type="ChEBI" id="CHEBI:57865"/>
        <dbReference type="ChEBI" id="CHEBI:456216"/>
        <dbReference type="EC" id="2.7.1.48"/>
    </reaction>
</comment>
<accession>A0A915N4E1</accession>
<dbReference type="NCBIfam" id="NF004018">
    <property type="entry name" value="PRK05480.1"/>
    <property type="match status" value="1"/>
</dbReference>
<dbReference type="Gene3D" id="3.40.50.300">
    <property type="entry name" value="P-loop containing nucleotide triphosphate hydrolases"/>
    <property type="match status" value="1"/>
</dbReference>
<dbReference type="InterPro" id="IPR029064">
    <property type="entry name" value="Ribosomal_eL30-like_sf"/>
</dbReference>
<sequence>MVVGKQKKSTENINARLAMVTKSGKYCLGYKQTLKTLRSGKAKLVIISNNTPSLRRSEIEYYSMLARTAGGTASGKSTVCSRIIDRLALNGGQKRVVAISQDSFYRDLVNHDEFLRALRGDFNFDHPDAFEHSSMLQTLKNLKQYKPAQIPLYDFKTHSRIGWRDLDAADVILVEGILIFFDQELRSMFDLKLFVDTDPDIRLARRVERDSTEWGRPLNSILHQYLTLVKPAFEDFCLPTKKYADVIIPRGAENNVAIELIVQHIQDILRMPSPTNRSKSREIDGNGIENNFKNTEK</sequence>
<dbReference type="CDD" id="cd02023">
    <property type="entry name" value="UMPK"/>
    <property type="match status" value="1"/>
</dbReference>
<dbReference type="PROSITE" id="PS00709">
    <property type="entry name" value="RIBOSOMAL_L30E_1"/>
    <property type="match status" value="1"/>
</dbReference>
<comment type="pathway">
    <text evidence="2">Pyrimidine metabolism; CTP biosynthesis via salvage pathway; CTP from cytidine: step 1/3.</text>
</comment>
<dbReference type="EC" id="2.7.1.48" evidence="5"/>
<comment type="pathway">
    <text evidence="1">Pyrimidine metabolism; UMP biosynthesis via salvage pathway; UMP from uridine: step 1/1.</text>
</comment>
<dbReference type="WBParaSite" id="scaffold674_cov219.g1573">
    <property type="protein sequence ID" value="scaffold674_cov219.g1573"/>
    <property type="gene ID" value="scaffold674_cov219.g1573"/>
</dbReference>
<evidence type="ECO:0000256" key="8">
    <source>
        <dbReference type="ARBA" id="ARBA00022777"/>
    </source>
</evidence>
<evidence type="ECO:0000259" key="13">
    <source>
        <dbReference type="Pfam" id="PF00485"/>
    </source>
</evidence>
<evidence type="ECO:0000256" key="3">
    <source>
        <dbReference type="ARBA" id="ARBA00005408"/>
    </source>
</evidence>
<dbReference type="GO" id="GO:0008655">
    <property type="term" value="P:pyrimidine-containing compound salvage"/>
    <property type="evidence" value="ECO:0007669"/>
    <property type="project" value="UniProtKB-ARBA"/>
</dbReference>
<evidence type="ECO:0000256" key="12">
    <source>
        <dbReference type="SAM" id="MobiDB-lite"/>
    </source>
</evidence>
<dbReference type="Pfam" id="PF00485">
    <property type="entry name" value="PRK"/>
    <property type="match status" value="1"/>
</dbReference>
<dbReference type="PRINTS" id="PR00988">
    <property type="entry name" value="URIDINKINASE"/>
</dbReference>
<feature type="domain" description="Ribosomal protein eL8/eL30/eS12/Gadd45" evidence="14">
    <location>
        <begin position="12"/>
        <end position="64"/>
    </location>
</feature>
<protein>
    <recommendedName>
        <fullName evidence="9">Large ribosomal subunit protein eL30</fullName>
        <ecNumber evidence="5">2.7.1.48</ecNumber>
    </recommendedName>
</protein>
<evidence type="ECO:0000256" key="7">
    <source>
        <dbReference type="ARBA" id="ARBA00022741"/>
    </source>
</evidence>
<dbReference type="SUPFAM" id="SSF52540">
    <property type="entry name" value="P-loop containing nucleoside triphosphate hydrolases"/>
    <property type="match status" value="1"/>
</dbReference>
<dbReference type="GO" id="GO:0005524">
    <property type="term" value="F:ATP binding"/>
    <property type="evidence" value="ECO:0007669"/>
    <property type="project" value="InterPro"/>
</dbReference>
<dbReference type="InterPro" id="IPR022991">
    <property type="entry name" value="Ribosomal_eL30_CS"/>
</dbReference>
<reference evidence="16" key="1">
    <citation type="submission" date="2022-11" db="UniProtKB">
        <authorList>
            <consortium name="WormBaseParasite"/>
        </authorList>
    </citation>
    <scope>IDENTIFICATION</scope>
</reference>
<dbReference type="AlphaFoldDB" id="A0A915N4E1"/>
<comment type="similarity">
    <text evidence="4">Belongs to the eukaryotic ribosomal protein eL30 family.</text>
</comment>
<evidence type="ECO:0000313" key="15">
    <source>
        <dbReference type="Proteomes" id="UP000887561"/>
    </source>
</evidence>
<evidence type="ECO:0000256" key="4">
    <source>
        <dbReference type="ARBA" id="ARBA00007326"/>
    </source>
</evidence>
<feature type="compositionally biased region" description="Polar residues" evidence="12">
    <location>
        <begin position="288"/>
        <end position="297"/>
    </location>
</feature>
<dbReference type="InterPro" id="IPR004038">
    <property type="entry name" value="Ribosomal_eL8/eL30/eS12/Gad45"/>
</dbReference>
<evidence type="ECO:0000256" key="2">
    <source>
        <dbReference type="ARBA" id="ARBA00004784"/>
    </source>
</evidence>
<name>A0A915N4E1_MELJA</name>
<dbReference type="InterPro" id="IPR000764">
    <property type="entry name" value="Uridine_kinase-like"/>
</dbReference>
<evidence type="ECO:0000256" key="11">
    <source>
        <dbReference type="ARBA" id="ARBA00048909"/>
    </source>
</evidence>
<dbReference type="FunFam" id="3.40.50.300:FF:000339">
    <property type="entry name" value="Uridine kinase"/>
    <property type="match status" value="1"/>
</dbReference>